<dbReference type="GO" id="GO:0006261">
    <property type="term" value="P:DNA-templated DNA replication"/>
    <property type="evidence" value="ECO:0007669"/>
    <property type="project" value="UniProtKB-UniRule"/>
</dbReference>
<dbReference type="OrthoDB" id="372207at2157"/>
<comment type="catalytic activity">
    <reaction evidence="2">
        <text>DNA(n) + a 2'-deoxyribonucleoside 5'-triphosphate = DNA(n+1) + diphosphate</text>
        <dbReference type="Rhea" id="RHEA:22508"/>
        <dbReference type="Rhea" id="RHEA-COMP:17339"/>
        <dbReference type="Rhea" id="RHEA-COMP:17340"/>
        <dbReference type="ChEBI" id="CHEBI:33019"/>
        <dbReference type="ChEBI" id="CHEBI:61560"/>
        <dbReference type="ChEBI" id="CHEBI:173112"/>
        <dbReference type="EC" id="2.7.7.7"/>
    </reaction>
</comment>
<dbReference type="InterPro" id="IPR043128">
    <property type="entry name" value="Rev_trsase/Diguanyl_cyclase"/>
</dbReference>
<dbReference type="Gene3D" id="3.30.1490.100">
    <property type="entry name" value="DNA polymerase, Y-family, little finger domain"/>
    <property type="match status" value="1"/>
</dbReference>
<dbReference type="Pfam" id="PF11799">
    <property type="entry name" value="IMS_C"/>
    <property type="match status" value="1"/>
</dbReference>
<comment type="subunit">
    <text evidence="2">Monomer.</text>
</comment>
<reference evidence="4 5" key="1">
    <citation type="submission" date="2014-09" db="EMBL/GenBank/DDBJ databases">
        <title>Draft genome sequence of an obligately methylotrophic methanogen, Methanococcoides methylutens, isolated from marine sediment.</title>
        <authorList>
            <person name="Guan Y."/>
            <person name="Ngugi D.K."/>
            <person name="Blom J."/>
            <person name="Ali S."/>
            <person name="Ferry J.G."/>
            <person name="Stingl U."/>
        </authorList>
    </citation>
    <scope>NUCLEOTIDE SEQUENCE [LARGE SCALE GENOMIC DNA]</scope>
    <source>
        <strain evidence="4 5">DSM 2657</strain>
    </source>
</reference>
<dbReference type="PANTHER" id="PTHR11076">
    <property type="entry name" value="DNA REPAIR POLYMERASE UMUC / TRANSFERASE FAMILY MEMBER"/>
    <property type="match status" value="1"/>
</dbReference>
<comment type="function">
    <text evidence="2">Poorly processive, error-prone DNA polymerase involved in untargeted mutagenesis. Copies undamaged DNA at stalled replication forks, which arise in vivo from mismatched or misaligned primer ends. These misaligned primers can be extended by PolIV. Exhibits no 3'-5' exonuclease (proofreading) activity. May be involved in translesional synthesis.</text>
</comment>
<dbReference type="Gene3D" id="3.30.70.270">
    <property type="match status" value="1"/>
</dbReference>
<comment type="cofactor">
    <cofactor evidence="2">
        <name>Mg(2+)</name>
        <dbReference type="ChEBI" id="CHEBI:18420"/>
    </cofactor>
    <text evidence="2">Binds 2 magnesium ions per subunit.</text>
</comment>
<dbReference type="PROSITE" id="PS50173">
    <property type="entry name" value="UMUC"/>
    <property type="match status" value="1"/>
</dbReference>
<dbReference type="Gene3D" id="1.10.150.20">
    <property type="entry name" value="5' to 3' exonuclease, C-terminal subdomain"/>
    <property type="match status" value="1"/>
</dbReference>
<gene>
    <name evidence="2" type="primary">dbh</name>
    <name evidence="4" type="ORF">LI82_04485</name>
</gene>
<keyword evidence="2" id="KW-0460">Magnesium</keyword>
<feature type="binding site" evidence="2">
    <location>
        <position position="111"/>
    </location>
    <ligand>
        <name>Mg(2+)</name>
        <dbReference type="ChEBI" id="CHEBI:18420"/>
    </ligand>
</feature>
<proteinExistence type="inferred from homology"/>
<dbReference type="Pfam" id="PF00817">
    <property type="entry name" value="IMS"/>
    <property type="match status" value="1"/>
</dbReference>
<dbReference type="GO" id="GO:0042276">
    <property type="term" value="P:error-prone translesion synthesis"/>
    <property type="evidence" value="ECO:0007669"/>
    <property type="project" value="TreeGrafter"/>
</dbReference>
<evidence type="ECO:0000313" key="5">
    <source>
        <dbReference type="Proteomes" id="UP000029859"/>
    </source>
</evidence>
<dbReference type="Proteomes" id="UP000029859">
    <property type="component" value="Unassembled WGS sequence"/>
</dbReference>
<keyword evidence="2" id="KW-0227">DNA damage</keyword>
<comment type="similarity">
    <text evidence="1 2">Belongs to the DNA polymerase type-Y family.</text>
</comment>
<dbReference type="PANTHER" id="PTHR11076:SF33">
    <property type="entry name" value="DNA POLYMERASE KAPPA"/>
    <property type="match status" value="1"/>
</dbReference>
<keyword evidence="2" id="KW-0479">Metal-binding</keyword>
<dbReference type="InterPro" id="IPR043502">
    <property type="entry name" value="DNA/RNA_pol_sf"/>
</dbReference>
<dbReference type="Gene3D" id="3.40.1170.60">
    <property type="match status" value="1"/>
</dbReference>
<keyword evidence="5" id="KW-1185">Reference proteome</keyword>
<dbReference type="InterPro" id="IPR050116">
    <property type="entry name" value="DNA_polymerase-Y"/>
</dbReference>
<dbReference type="EMBL" id="JRHO01000009">
    <property type="protein sequence ID" value="KGK99278.1"/>
    <property type="molecule type" value="Genomic_DNA"/>
</dbReference>
<dbReference type="InterPro" id="IPR036775">
    <property type="entry name" value="DNA_pol_Y-fam_lit_finger_sf"/>
</dbReference>
<dbReference type="GO" id="GO:0003684">
    <property type="term" value="F:damaged DNA binding"/>
    <property type="evidence" value="ECO:0007669"/>
    <property type="project" value="InterPro"/>
</dbReference>
<feature type="domain" description="UmuC" evidence="3">
    <location>
        <begin position="5"/>
        <end position="194"/>
    </location>
</feature>
<dbReference type="NCBIfam" id="NF002677">
    <property type="entry name" value="PRK02406.1"/>
    <property type="match status" value="1"/>
</dbReference>
<feature type="site" description="Substrate discrimination" evidence="2">
    <location>
        <position position="14"/>
    </location>
</feature>
<evidence type="ECO:0000256" key="1">
    <source>
        <dbReference type="ARBA" id="ARBA00010945"/>
    </source>
</evidence>
<keyword evidence="2" id="KW-0808">Transferase</keyword>
<dbReference type="AlphaFoldDB" id="A0A099T540"/>
<keyword evidence="2" id="KW-0963">Cytoplasm</keyword>
<feature type="active site" evidence="2">
    <location>
        <position position="112"/>
    </location>
</feature>
<comment type="caution">
    <text evidence="4">The sequence shown here is derived from an EMBL/GenBank/DDBJ whole genome shotgun (WGS) entry which is preliminary data.</text>
</comment>
<dbReference type="InterPro" id="IPR017961">
    <property type="entry name" value="DNA_pol_Y-fam_little_finger"/>
</dbReference>
<keyword evidence="2" id="KW-0548">Nucleotidyltransferase</keyword>
<protein>
    <recommendedName>
        <fullName evidence="2">DNA polymerase IV</fullName>
        <shortName evidence="2">Pol IV</shortName>
        <ecNumber evidence="2">2.7.7.7</ecNumber>
    </recommendedName>
</protein>
<keyword evidence="2" id="KW-0235">DNA replication</keyword>
<accession>A0A099T540</accession>
<evidence type="ECO:0000259" key="3">
    <source>
        <dbReference type="PROSITE" id="PS50173"/>
    </source>
</evidence>
<dbReference type="GO" id="GO:0003887">
    <property type="term" value="F:DNA-directed DNA polymerase activity"/>
    <property type="evidence" value="ECO:0007669"/>
    <property type="project" value="UniProtKB-UniRule"/>
</dbReference>
<dbReference type="GO" id="GO:0000287">
    <property type="term" value="F:magnesium ion binding"/>
    <property type="evidence" value="ECO:0007669"/>
    <property type="project" value="UniProtKB-UniRule"/>
</dbReference>
<keyword evidence="2" id="KW-0238">DNA-binding</keyword>
<evidence type="ECO:0000256" key="2">
    <source>
        <dbReference type="HAMAP-Rule" id="MF_01113"/>
    </source>
</evidence>
<sequence>MSRVILHVDMDYFYAAIEEREDPSIRDKAVVVCMYSNRGEEGGAVSTCNYIAREAGIHSAMPCRLAKSINPDAVYLPVRKEFYTEVSGRIMEILRSYADGDGELFEKISIDEAFIEITQRSGGDFDVAEEIATQIKADVKKLEDLTCSVGIGPNKIIAKMASSRQKPDGVTLIRPEDVEGFLMDMPVSKLWGIGNVTEDKLAEMGIETVKDLAGWDVQELIGAFGKTRGTWLKMAASGVDESPVKEKTASDQIGRMASLTHDTRKSDLVLSLLDDLVDDVFGKVQTRSVSFRSVTVTVIYSNFKTVTKSHTLNHPVADKSMLREASYQIMRELLDSSTLNIRRIGVRVGNLQESRGQKTLAEFF</sequence>
<dbReference type="SUPFAM" id="SSF56672">
    <property type="entry name" value="DNA/RNA polymerases"/>
    <property type="match status" value="1"/>
</dbReference>
<dbReference type="GO" id="GO:0006281">
    <property type="term" value="P:DNA repair"/>
    <property type="evidence" value="ECO:0007669"/>
    <property type="project" value="UniProtKB-UniRule"/>
</dbReference>
<keyword evidence="2" id="KW-0234">DNA repair</keyword>
<dbReference type="RefSeq" id="WP_048193685.1">
    <property type="nucleotide sequence ID" value="NZ_CAAGSM010000006.1"/>
</dbReference>
<dbReference type="EC" id="2.7.7.7" evidence="2"/>
<dbReference type="SUPFAM" id="SSF100879">
    <property type="entry name" value="Lesion bypass DNA polymerase (Y-family), little finger domain"/>
    <property type="match status" value="1"/>
</dbReference>
<dbReference type="GO" id="GO:0005737">
    <property type="term" value="C:cytoplasm"/>
    <property type="evidence" value="ECO:0007669"/>
    <property type="project" value="UniProtKB-SubCell"/>
</dbReference>
<comment type="subcellular location">
    <subcellularLocation>
        <location evidence="2">Cytoplasm</location>
    </subcellularLocation>
</comment>
<keyword evidence="2" id="KW-0515">Mutator protein</keyword>
<dbReference type="InterPro" id="IPR022880">
    <property type="entry name" value="DNApol_IV"/>
</dbReference>
<keyword evidence="2" id="KW-0239">DNA-directed DNA polymerase</keyword>
<dbReference type="CDD" id="cd03586">
    <property type="entry name" value="PolY_Pol_IV_kappa"/>
    <property type="match status" value="1"/>
</dbReference>
<organism evidence="4 5">
    <name type="scientific">Methanococcoides methylutens</name>
    <dbReference type="NCBI Taxonomy" id="2226"/>
    <lineage>
        <taxon>Archaea</taxon>
        <taxon>Methanobacteriati</taxon>
        <taxon>Methanobacteriota</taxon>
        <taxon>Stenosarchaea group</taxon>
        <taxon>Methanomicrobia</taxon>
        <taxon>Methanosarcinales</taxon>
        <taxon>Methanosarcinaceae</taxon>
        <taxon>Methanococcoides</taxon>
    </lineage>
</organism>
<dbReference type="Pfam" id="PF11798">
    <property type="entry name" value="IMS_HHH"/>
    <property type="match status" value="1"/>
</dbReference>
<dbReference type="HAMAP" id="MF_01113">
    <property type="entry name" value="DNApol_IV"/>
    <property type="match status" value="1"/>
</dbReference>
<evidence type="ECO:0000313" key="4">
    <source>
        <dbReference type="EMBL" id="KGK99278.1"/>
    </source>
</evidence>
<name>A0A099T540_METMT</name>
<dbReference type="InterPro" id="IPR001126">
    <property type="entry name" value="UmuC"/>
</dbReference>
<dbReference type="InterPro" id="IPR024728">
    <property type="entry name" value="PolY_HhH_motif"/>
</dbReference>
<feature type="binding site" evidence="2">
    <location>
        <position position="9"/>
    </location>
    <ligand>
        <name>Mg(2+)</name>
        <dbReference type="ChEBI" id="CHEBI:18420"/>
    </ligand>
</feature>